<name>A0A1G7WX77_PSEOR</name>
<evidence type="ECO:0000313" key="2">
    <source>
        <dbReference type="Proteomes" id="UP000198967"/>
    </source>
</evidence>
<reference evidence="1 2" key="1">
    <citation type="submission" date="2016-10" db="EMBL/GenBank/DDBJ databases">
        <authorList>
            <person name="de Groot N.N."/>
        </authorList>
    </citation>
    <scope>NUCLEOTIDE SEQUENCE [LARGE SCALE GENOMIC DNA]</scope>
    <source>
        <strain evidence="1 2">CGMCC 4.3143</strain>
    </source>
</reference>
<keyword evidence="2" id="KW-1185">Reference proteome</keyword>
<dbReference type="RefSeq" id="WP_281245856.1">
    <property type="nucleotide sequence ID" value="NZ_FNBE01000015.1"/>
</dbReference>
<sequence>MLVIDLWHTGTEGARQLFETTRFVMRADCAALDYDMPAENS</sequence>
<gene>
    <name evidence="1" type="ORF">SAMN05216377_11510</name>
</gene>
<accession>A0A1G7WX77</accession>
<dbReference type="Proteomes" id="UP000198967">
    <property type="component" value="Unassembled WGS sequence"/>
</dbReference>
<evidence type="ECO:0000313" key="1">
    <source>
        <dbReference type="EMBL" id="SDG76537.1"/>
    </source>
</evidence>
<dbReference type="AlphaFoldDB" id="A0A1G7WX77"/>
<dbReference type="EMBL" id="FNBE01000015">
    <property type="protein sequence ID" value="SDG76537.1"/>
    <property type="molecule type" value="Genomic_DNA"/>
</dbReference>
<organism evidence="1 2">
    <name type="scientific">Pseudonocardia oroxyli</name>
    <dbReference type="NCBI Taxonomy" id="366584"/>
    <lineage>
        <taxon>Bacteria</taxon>
        <taxon>Bacillati</taxon>
        <taxon>Actinomycetota</taxon>
        <taxon>Actinomycetes</taxon>
        <taxon>Pseudonocardiales</taxon>
        <taxon>Pseudonocardiaceae</taxon>
        <taxon>Pseudonocardia</taxon>
    </lineage>
</organism>
<protein>
    <submittedName>
        <fullName evidence="1">GntR family transcriptional regulator</fullName>
    </submittedName>
</protein>
<proteinExistence type="predicted"/>